<keyword evidence="7" id="KW-0436">Ligase</keyword>
<dbReference type="GO" id="GO:0016020">
    <property type="term" value="C:membrane"/>
    <property type="evidence" value="ECO:0007669"/>
    <property type="project" value="UniProtKB-SubCell"/>
</dbReference>
<accession>A0A9D1DJS2</accession>
<evidence type="ECO:0000256" key="4">
    <source>
        <dbReference type="ARBA" id="ARBA00023136"/>
    </source>
</evidence>
<protein>
    <submittedName>
        <fullName evidence="7">O-antigen ligase family protein</fullName>
    </submittedName>
</protein>
<reference evidence="7" key="2">
    <citation type="journal article" date="2021" name="PeerJ">
        <title>Extensive microbial diversity within the chicken gut microbiome revealed by metagenomics and culture.</title>
        <authorList>
            <person name="Gilroy R."/>
            <person name="Ravi A."/>
            <person name="Getino M."/>
            <person name="Pursley I."/>
            <person name="Horton D.L."/>
            <person name="Alikhan N.F."/>
            <person name="Baker D."/>
            <person name="Gharbi K."/>
            <person name="Hall N."/>
            <person name="Watson M."/>
            <person name="Adriaenssens E.M."/>
            <person name="Foster-Nyarko E."/>
            <person name="Jarju S."/>
            <person name="Secka A."/>
            <person name="Antonio M."/>
            <person name="Oren A."/>
            <person name="Chaudhuri R.R."/>
            <person name="La Ragione R."/>
            <person name="Hildebrand F."/>
            <person name="Pallen M.J."/>
        </authorList>
    </citation>
    <scope>NUCLEOTIDE SEQUENCE</scope>
    <source>
        <strain evidence="7">ChiGjej3B3-7149</strain>
    </source>
</reference>
<comment type="subcellular location">
    <subcellularLocation>
        <location evidence="1">Membrane</location>
        <topology evidence="1">Multi-pass membrane protein</topology>
    </subcellularLocation>
</comment>
<feature type="transmembrane region" description="Helical" evidence="5">
    <location>
        <begin position="37"/>
        <end position="56"/>
    </location>
</feature>
<evidence type="ECO:0000256" key="3">
    <source>
        <dbReference type="ARBA" id="ARBA00022989"/>
    </source>
</evidence>
<keyword evidence="4 5" id="KW-0472">Membrane</keyword>
<comment type="caution">
    <text evidence="7">The sequence shown here is derived from an EMBL/GenBank/DDBJ whole genome shotgun (WGS) entry which is preliminary data.</text>
</comment>
<dbReference type="InterPro" id="IPR007016">
    <property type="entry name" value="O-antigen_ligase-rel_domated"/>
</dbReference>
<keyword evidence="3 5" id="KW-1133">Transmembrane helix</keyword>
<gene>
    <name evidence="7" type="ORF">IAD36_00525</name>
</gene>
<evidence type="ECO:0000256" key="1">
    <source>
        <dbReference type="ARBA" id="ARBA00004141"/>
    </source>
</evidence>
<name>A0A9D1DJS2_9FIRM</name>
<dbReference type="AlphaFoldDB" id="A0A9D1DJS2"/>
<dbReference type="PANTHER" id="PTHR37422:SF13">
    <property type="entry name" value="LIPOPOLYSACCHARIDE BIOSYNTHESIS PROTEIN PA4999-RELATED"/>
    <property type="match status" value="1"/>
</dbReference>
<feature type="transmembrane region" description="Helical" evidence="5">
    <location>
        <begin position="250"/>
        <end position="271"/>
    </location>
</feature>
<dbReference type="Proteomes" id="UP000824238">
    <property type="component" value="Unassembled WGS sequence"/>
</dbReference>
<evidence type="ECO:0000256" key="5">
    <source>
        <dbReference type="SAM" id="Phobius"/>
    </source>
</evidence>
<organism evidence="7 8">
    <name type="scientific">Candidatus Scatomorpha intestinigallinarum</name>
    <dbReference type="NCBI Taxonomy" id="2840923"/>
    <lineage>
        <taxon>Bacteria</taxon>
        <taxon>Bacillati</taxon>
        <taxon>Bacillota</taxon>
        <taxon>Clostridia</taxon>
        <taxon>Eubacteriales</taxon>
        <taxon>Candidatus Scatomorpha</taxon>
    </lineage>
</organism>
<dbReference type="EMBL" id="DVHH01000013">
    <property type="protein sequence ID" value="HIR54079.1"/>
    <property type="molecule type" value="Genomic_DNA"/>
</dbReference>
<feature type="transmembrane region" description="Helical" evidence="5">
    <location>
        <begin position="203"/>
        <end position="219"/>
    </location>
</feature>
<proteinExistence type="predicted"/>
<evidence type="ECO:0000313" key="8">
    <source>
        <dbReference type="Proteomes" id="UP000824238"/>
    </source>
</evidence>
<dbReference type="InterPro" id="IPR051533">
    <property type="entry name" value="WaaL-like"/>
</dbReference>
<feature type="transmembrane region" description="Helical" evidence="5">
    <location>
        <begin position="125"/>
        <end position="145"/>
    </location>
</feature>
<dbReference type="PANTHER" id="PTHR37422">
    <property type="entry name" value="TEICHURONIC ACID BIOSYNTHESIS PROTEIN TUAE"/>
    <property type="match status" value="1"/>
</dbReference>
<feature type="transmembrane region" description="Helical" evidence="5">
    <location>
        <begin position="101"/>
        <end position="118"/>
    </location>
</feature>
<sequence>MELTARRLTDIYICLMLAAFPLWTGFEGYTGITRAKFLFFAALTGLWLAALALCALKYRSRLRRPRGFALCVLAFMAAACLSAAFSGNFQHALLGGNRYDGLVTLLLYGCIALGVSRWGQRRELYVNLTALAAWLCALVCFLQLLRVNVLGLFPDGLDFYDAGTRYSGEFLGTIGNTNLLAGWFCLVIPLLTLSALRAKGVRRWLLLLPAAGCLALLIVISAQSGLAGCLGCLLIVSPYYVNYAGRRKAALALGVAILALCIASLAAVYLWPPEGGTLWELSEILHGRAQDGFGSSRVAIWREALRLFTERPLLGSGPDSFGLRSALDFSRYVPETGQTLKTHADNAHCEPLGYLVNLGILGFAAWAAVTIAALRRWLRGAGPEYGAGLVCYLVQSLFGLGLCLVAPIAWVYMGLICSKIEEGETCLEEEGASLRPTS</sequence>
<keyword evidence="2 5" id="KW-0812">Transmembrane</keyword>
<feature type="transmembrane region" description="Helical" evidence="5">
    <location>
        <begin position="225"/>
        <end position="243"/>
    </location>
</feature>
<dbReference type="Pfam" id="PF04932">
    <property type="entry name" value="Wzy_C"/>
    <property type="match status" value="1"/>
</dbReference>
<evidence type="ECO:0000256" key="2">
    <source>
        <dbReference type="ARBA" id="ARBA00022692"/>
    </source>
</evidence>
<dbReference type="GO" id="GO:0016874">
    <property type="term" value="F:ligase activity"/>
    <property type="evidence" value="ECO:0007669"/>
    <property type="project" value="UniProtKB-KW"/>
</dbReference>
<feature type="transmembrane region" description="Helical" evidence="5">
    <location>
        <begin position="386"/>
        <end position="413"/>
    </location>
</feature>
<evidence type="ECO:0000259" key="6">
    <source>
        <dbReference type="Pfam" id="PF04932"/>
    </source>
</evidence>
<feature type="transmembrane region" description="Helical" evidence="5">
    <location>
        <begin position="354"/>
        <end position="374"/>
    </location>
</feature>
<feature type="transmembrane region" description="Helical" evidence="5">
    <location>
        <begin position="179"/>
        <end position="196"/>
    </location>
</feature>
<feature type="transmembrane region" description="Helical" evidence="5">
    <location>
        <begin position="12"/>
        <end position="31"/>
    </location>
</feature>
<feature type="transmembrane region" description="Helical" evidence="5">
    <location>
        <begin position="68"/>
        <end position="89"/>
    </location>
</feature>
<evidence type="ECO:0000313" key="7">
    <source>
        <dbReference type="EMBL" id="HIR54079.1"/>
    </source>
</evidence>
<reference evidence="7" key="1">
    <citation type="submission" date="2020-10" db="EMBL/GenBank/DDBJ databases">
        <authorList>
            <person name="Gilroy R."/>
        </authorList>
    </citation>
    <scope>NUCLEOTIDE SEQUENCE</scope>
    <source>
        <strain evidence="7">ChiGjej3B3-7149</strain>
    </source>
</reference>
<feature type="domain" description="O-antigen ligase-related" evidence="6">
    <location>
        <begin position="214"/>
        <end position="367"/>
    </location>
</feature>